<sequence length="241" mass="27372">MAKLFFSLKLWEAKTSIRVMNMLAEQAETNIVSALNDAALPGAVLEDEFEDYHEDDDGNVYRYTVPYFTCGSSSGYSADEVKSKHKHLITQLTRRSAFLTMYGLFEHHMVECLDVMDKLSGEETDKKFKLVEDCHKRLTGSIGGKGIRSIDHLAAIRNIMAHNDGVVENYHSLANSTLKKSREIRAVNRAMNENAGITVNTFDEILMNDRFLMYVVGEFDRYVRELEAAVIYYQKASVNFG</sequence>
<comment type="caution">
    <text evidence="1">The sequence shown here is derived from an EMBL/GenBank/DDBJ whole genome shotgun (WGS) entry which is preliminary data.</text>
</comment>
<name>A0A822X6B3_9ENTR</name>
<accession>A0A822X6B3</accession>
<dbReference type="RefSeq" id="WP_048228583.1">
    <property type="nucleotide sequence ID" value="NZ_FJYW01000012.1"/>
</dbReference>
<evidence type="ECO:0000313" key="2">
    <source>
        <dbReference type="Proteomes" id="UP000076205"/>
    </source>
</evidence>
<evidence type="ECO:0000313" key="1">
    <source>
        <dbReference type="EMBL" id="CZY16934.1"/>
    </source>
</evidence>
<protein>
    <recommendedName>
        <fullName evidence="3">Cthe-2314-like HEPN domain-containing protein</fullName>
    </recommendedName>
</protein>
<organism evidence="1 2">
    <name type="scientific">Enterobacter hormaechei</name>
    <dbReference type="NCBI Taxonomy" id="158836"/>
    <lineage>
        <taxon>Bacteria</taxon>
        <taxon>Pseudomonadati</taxon>
        <taxon>Pseudomonadota</taxon>
        <taxon>Gammaproteobacteria</taxon>
        <taxon>Enterobacterales</taxon>
        <taxon>Enterobacteriaceae</taxon>
        <taxon>Enterobacter</taxon>
        <taxon>Enterobacter cloacae complex</taxon>
    </lineage>
</organism>
<dbReference type="AlphaFoldDB" id="A0A822X6B3"/>
<dbReference type="Proteomes" id="UP000076205">
    <property type="component" value="Unassembled WGS sequence"/>
</dbReference>
<dbReference type="EMBL" id="FJYW01000012">
    <property type="protein sequence ID" value="CZY16934.1"/>
    <property type="molecule type" value="Genomic_DNA"/>
</dbReference>
<reference evidence="1 2" key="1">
    <citation type="submission" date="2016-03" db="EMBL/GenBank/DDBJ databases">
        <authorList>
            <consortium name="Pathogen Informatics"/>
        </authorList>
    </citation>
    <scope>NUCLEOTIDE SEQUENCE [LARGE SCALE GENOMIC DNA]</scope>
    <source>
        <strain evidence="2">e1424</strain>
    </source>
</reference>
<evidence type="ECO:0008006" key="3">
    <source>
        <dbReference type="Google" id="ProtNLM"/>
    </source>
</evidence>
<gene>
    <name evidence="1" type="ORF">SAMEA2273352_04276</name>
</gene>
<proteinExistence type="predicted"/>